<sequence length="326" mass="39352">MNDKLYDINIGDIWNFEQTLFQENQISENHVRELFQRIEDIIIHKGQPFLSTEDYDNGGEEYRRNFRVYVTEFRDSLGDFKTRYTLNYFFTNEYAYYYNQVILIDKEFNDFDFWFTCKLRQFDSKLTNLNKFLDFQLKLNFGKNISNYVDFLKAIMIQYENELLNKRLIESLNYWIESNKNGGYFEGRRKLKGKYSSLRLRELNSNPDYLKKNSHILNTVLKQLKANNFIHEETLFTDFNRIFEGNVIPENKRIVWTGTNKDLKWFMDYLCEGSNKIEYHKHDKWILANMCFVNKENQEFAKDVLRKASGGNEVRKKLLESILTKI</sequence>
<organism evidence="1 2">
    <name type="scientific">Winogradskyella alexanderae</name>
    <dbReference type="NCBI Taxonomy" id="2877123"/>
    <lineage>
        <taxon>Bacteria</taxon>
        <taxon>Pseudomonadati</taxon>
        <taxon>Bacteroidota</taxon>
        <taxon>Flavobacteriia</taxon>
        <taxon>Flavobacteriales</taxon>
        <taxon>Flavobacteriaceae</taxon>
        <taxon>Winogradskyella</taxon>
    </lineage>
</organism>
<reference evidence="2" key="1">
    <citation type="submission" date="2023-07" db="EMBL/GenBank/DDBJ databases">
        <authorList>
            <person name="Yue Y."/>
        </authorList>
    </citation>
    <scope>NUCLEOTIDE SEQUENCE [LARGE SCALE GENOMIC DNA]</scope>
    <source>
        <strain evidence="2">D23</strain>
    </source>
</reference>
<name>A0ABS7XP43_9FLAO</name>
<dbReference type="EMBL" id="JAIUJR010000002">
    <property type="protein sequence ID" value="MCA0131761.1"/>
    <property type="molecule type" value="Genomic_DNA"/>
</dbReference>
<evidence type="ECO:0000313" key="1">
    <source>
        <dbReference type="EMBL" id="MCA0131761.1"/>
    </source>
</evidence>
<gene>
    <name evidence="1" type="ORF">LBU54_04135</name>
</gene>
<dbReference type="RefSeq" id="WP_224526292.1">
    <property type="nucleotide sequence ID" value="NZ_JAIUJR010000002.1"/>
</dbReference>
<proteinExistence type="predicted"/>
<accession>A0ABS7XP43</accession>
<comment type="caution">
    <text evidence="1">The sequence shown here is derived from an EMBL/GenBank/DDBJ whole genome shotgun (WGS) entry which is preliminary data.</text>
</comment>
<protein>
    <submittedName>
        <fullName evidence="1">Uncharacterized protein</fullName>
    </submittedName>
</protein>
<dbReference type="Proteomes" id="UP001198901">
    <property type="component" value="Unassembled WGS sequence"/>
</dbReference>
<evidence type="ECO:0000313" key="2">
    <source>
        <dbReference type="Proteomes" id="UP001198901"/>
    </source>
</evidence>
<keyword evidence="2" id="KW-1185">Reference proteome</keyword>